<dbReference type="Gene3D" id="3.40.50.410">
    <property type="entry name" value="von Willebrand factor, type A domain"/>
    <property type="match status" value="1"/>
</dbReference>
<dbReference type="InterPro" id="IPR036175">
    <property type="entry name" value="Sec23/24_helical_dom_sf"/>
</dbReference>
<proteinExistence type="inferred from homology"/>
<dbReference type="SUPFAM" id="SSF82919">
    <property type="entry name" value="Zn-finger domain of Sec23/24"/>
    <property type="match status" value="1"/>
</dbReference>
<feature type="domain" description="Zinc finger Sec23/Sec24-type" evidence="4">
    <location>
        <begin position="27"/>
        <end position="65"/>
    </location>
</feature>
<dbReference type="GO" id="GO:0015031">
    <property type="term" value="P:protein transport"/>
    <property type="evidence" value="ECO:0007669"/>
    <property type="project" value="UniProtKB-KW"/>
</dbReference>
<dbReference type="Pfam" id="PF04810">
    <property type="entry name" value="zf-Sec23_Sec24"/>
    <property type="match status" value="1"/>
</dbReference>
<evidence type="ECO:0000259" key="4">
    <source>
        <dbReference type="Pfam" id="PF04810"/>
    </source>
</evidence>
<dbReference type="AlphaFoldDB" id="A0ABD6F161"/>
<dbReference type="CDD" id="cd01479">
    <property type="entry name" value="Sec24-like"/>
    <property type="match status" value="1"/>
</dbReference>
<evidence type="ECO:0000313" key="9">
    <source>
        <dbReference type="Proteomes" id="UP001608902"/>
    </source>
</evidence>
<dbReference type="SUPFAM" id="SSF81995">
    <property type="entry name" value="beta-sandwich domain of Sec23/24"/>
    <property type="match status" value="1"/>
</dbReference>
<dbReference type="InterPro" id="IPR036174">
    <property type="entry name" value="Znf_Sec23_Sec24_sf"/>
</dbReference>
<feature type="domain" description="Sec23/Sec24 beta-sandwich" evidence="7">
    <location>
        <begin position="354"/>
        <end position="436"/>
    </location>
</feature>
<evidence type="ECO:0000256" key="1">
    <source>
        <dbReference type="ARBA" id="ARBA00008334"/>
    </source>
</evidence>
<protein>
    <submittedName>
        <fullName evidence="8">Uncharacterized protein</fullName>
    </submittedName>
</protein>
<dbReference type="InterPro" id="IPR050550">
    <property type="entry name" value="SEC23_SEC24_subfamily"/>
</dbReference>
<gene>
    <name evidence="8" type="ORF">AB6A40_009721</name>
</gene>
<sequence length="596" mass="67076">MHQCPVMLSVRYFKIPPPIVDLGELGPVRCDRCKAYMCPFMEFLDGGRRFRCPFCLASSAVEDAYFAHLDHSGRRTDIQHRPEQYLGAYEFVATKPYCRNGVPPKEPAFIFMLDVSYTAVHSGLVSVFCKNIRGLLDNLPRDSGQEKSTMRVGFATYDQTVHFYNLKNSVGHPEMLVVGDIADIFVPIVDGFLVTVDEATGSIESLLIEIERMFADTRITETILGPVVQAGLDALKCSDRAGKLFIFNANLPTYEAVGKLKNREDRKLLGSDKERTVLQPSVDFYGKLGEECVRCGCAVDLFLFPNSFVDVASLAPLCSLSGGTMYKYHYFEAQRDSERFLADLAHDISRDIVFDAMMRVRASTGLRPTGFYGSFYMDNSTDMEMGVMDCDKAVHVEIRHDDKLPEGNAHLQAAILFTSCSGQRRLRILNLALSVSSDYNQMYLVADPDCLVTFLFKQAEQLVRERSPKEMRETITARCAQMLATYRERCSEQAPVGQLILPECLKLLPLYANCILKNDSVSGGSDMTVDDRAWMMRIIPSLRCEDALTLLYPTVFPVTELDLERPEDEVRTYQLVLVSFDSLLILFLRNCCISSA</sequence>
<dbReference type="InterPro" id="IPR006895">
    <property type="entry name" value="Znf_Sec23_Sec24"/>
</dbReference>
<dbReference type="PANTHER" id="PTHR13803:SF4">
    <property type="entry name" value="SECRETORY 24CD, ISOFORM C"/>
    <property type="match status" value="1"/>
</dbReference>
<organism evidence="8 9">
    <name type="scientific">Gnathostoma spinigerum</name>
    <dbReference type="NCBI Taxonomy" id="75299"/>
    <lineage>
        <taxon>Eukaryota</taxon>
        <taxon>Metazoa</taxon>
        <taxon>Ecdysozoa</taxon>
        <taxon>Nematoda</taxon>
        <taxon>Chromadorea</taxon>
        <taxon>Rhabditida</taxon>
        <taxon>Spirurina</taxon>
        <taxon>Gnathostomatomorpha</taxon>
        <taxon>Gnathostomatoidea</taxon>
        <taxon>Gnathostomatidae</taxon>
        <taxon>Gnathostoma</taxon>
    </lineage>
</organism>
<dbReference type="Pfam" id="PF04815">
    <property type="entry name" value="Sec23_helical"/>
    <property type="match status" value="1"/>
</dbReference>
<dbReference type="Gene3D" id="1.20.120.730">
    <property type="entry name" value="Sec23/Sec24 helical domain"/>
    <property type="match status" value="1"/>
</dbReference>
<comment type="caution">
    <text evidence="8">The sequence shown here is derived from an EMBL/GenBank/DDBJ whole genome shotgun (WGS) entry which is preliminary data.</text>
</comment>
<feature type="domain" description="Sec23/Sec24 trunk" evidence="5">
    <location>
        <begin position="104"/>
        <end position="347"/>
    </location>
</feature>
<evidence type="ECO:0000259" key="6">
    <source>
        <dbReference type="Pfam" id="PF04815"/>
    </source>
</evidence>
<dbReference type="Pfam" id="PF04811">
    <property type="entry name" value="Sec23_trunk"/>
    <property type="match status" value="1"/>
</dbReference>
<evidence type="ECO:0000259" key="7">
    <source>
        <dbReference type="Pfam" id="PF08033"/>
    </source>
</evidence>
<dbReference type="Proteomes" id="UP001608902">
    <property type="component" value="Unassembled WGS sequence"/>
</dbReference>
<dbReference type="Gene3D" id="2.30.30.380">
    <property type="entry name" value="Zn-finger domain of Sec23/24"/>
    <property type="match status" value="1"/>
</dbReference>
<dbReference type="FunFam" id="3.40.50.410:FF:000020">
    <property type="entry name" value="protein transport protein Sec24D isoform X1"/>
    <property type="match status" value="1"/>
</dbReference>
<evidence type="ECO:0000256" key="3">
    <source>
        <dbReference type="ARBA" id="ARBA00022927"/>
    </source>
</evidence>
<feature type="domain" description="Sec23/Sec24 helical" evidence="6">
    <location>
        <begin position="447"/>
        <end position="548"/>
    </location>
</feature>
<accession>A0ABD6F161</accession>
<dbReference type="InterPro" id="IPR012990">
    <property type="entry name" value="Beta-sandwich_Sec23_24"/>
</dbReference>
<dbReference type="SUPFAM" id="SSF81811">
    <property type="entry name" value="Helical domain of Sec23/24"/>
    <property type="match status" value="1"/>
</dbReference>
<dbReference type="PANTHER" id="PTHR13803">
    <property type="entry name" value="SEC24-RELATED PROTEIN"/>
    <property type="match status" value="1"/>
</dbReference>
<keyword evidence="3" id="KW-0653">Protein transport</keyword>
<dbReference type="InterPro" id="IPR036465">
    <property type="entry name" value="vWFA_dom_sf"/>
</dbReference>
<keyword evidence="2" id="KW-0813">Transport</keyword>
<dbReference type="SUPFAM" id="SSF53300">
    <property type="entry name" value="vWA-like"/>
    <property type="match status" value="1"/>
</dbReference>
<dbReference type="EMBL" id="JBGFUD010010796">
    <property type="protein sequence ID" value="MFH4983012.1"/>
    <property type="molecule type" value="Genomic_DNA"/>
</dbReference>
<evidence type="ECO:0000259" key="5">
    <source>
        <dbReference type="Pfam" id="PF04811"/>
    </source>
</evidence>
<comment type="similarity">
    <text evidence="1">Belongs to the SEC23/SEC24 family. SEC24 subfamily.</text>
</comment>
<dbReference type="InterPro" id="IPR041742">
    <property type="entry name" value="Sec24-like_trunk_dom"/>
</dbReference>
<dbReference type="InterPro" id="IPR006896">
    <property type="entry name" value="Sec23/24_trunk_dom"/>
</dbReference>
<evidence type="ECO:0000313" key="8">
    <source>
        <dbReference type="EMBL" id="MFH4983012.1"/>
    </source>
</evidence>
<dbReference type="InterPro" id="IPR006900">
    <property type="entry name" value="Sec23/24_helical_dom"/>
</dbReference>
<reference evidence="8 9" key="1">
    <citation type="submission" date="2024-08" db="EMBL/GenBank/DDBJ databases">
        <title>Gnathostoma spinigerum genome.</title>
        <authorList>
            <person name="Gonzalez-Bertolin B."/>
            <person name="Monzon S."/>
            <person name="Zaballos A."/>
            <person name="Jimenez P."/>
            <person name="Dekumyoy P."/>
            <person name="Varona S."/>
            <person name="Cuesta I."/>
            <person name="Sumanam S."/>
            <person name="Adisakwattana P."/>
            <person name="Gasser R.B."/>
            <person name="Hernandez-Gonzalez A."/>
            <person name="Young N.D."/>
            <person name="Perteguer M.J."/>
        </authorList>
    </citation>
    <scope>NUCLEOTIDE SEQUENCE [LARGE SCALE GENOMIC DNA]</scope>
    <source>
        <strain evidence="8">AL3</strain>
        <tissue evidence="8">Liver</tissue>
    </source>
</reference>
<dbReference type="Pfam" id="PF08033">
    <property type="entry name" value="Sec23_BS"/>
    <property type="match status" value="1"/>
</dbReference>
<name>A0ABD6F161_9BILA</name>
<keyword evidence="9" id="KW-1185">Reference proteome</keyword>
<evidence type="ECO:0000256" key="2">
    <source>
        <dbReference type="ARBA" id="ARBA00022448"/>
    </source>
</evidence>